<dbReference type="PANTHER" id="PTHR33388:SF18">
    <property type="entry name" value="PROTEIN SPEAR1"/>
    <property type="match status" value="1"/>
</dbReference>
<dbReference type="Gramene" id="CDP03296">
    <property type="protein sequence ID" value="CDP03296"/>
    <property type="gene ID" value="GSCOC_T00041833001"/>
</dbReference>
<feature type="compositionally biased region" description="Low complexity" evidence="4">
    <location>
        <begin position="85"/>
        <end position="102"/>
    </location>
</feature>
<reference evidence="6" key="1">
    <citation type="journal article" date="2014" name="Science">
        <title>The coffee genome provides insight into the convergent evolution of caffeine biosynthesis.</title>
        <authorList>
            <person name="Denoeud F."/>
            <person name="Carretero-Paulet L."/>
            <person name="Dereeper A."/>
            <person name="Droc G."/>
            <person name="Guyot R."/>
            <person name="Pietrella M."/>
            <person name="Zheng C."/>
            <person name="Alberti A."/>
            <person name="Anthony F."/>
            <person name="Aprea G."/>
            <person name="Aury J.M."/>
            <person name="Bento P."/>
            <person name="Bernard M."/>
            <person name="Bocs S."/>
            <person name="Campa C."/>
            <person name="Cenci A."/>
            <person name="Combes M.C."/>
            <person name="Crouzillat D."/>
            <person name="Da Silva C."/>
            <person name="Daddiego L."/>
            <person name="De Bellis F."/>
            <person name="Dussert S."/>
            <person name="Garsmeur O."/>
            <person name="Gayraud T."/>
            <person name="Guignon V."/>
            <person name="Jahn K."/>
            <person name="Jamilloux V."/>
            <person name="Joet T."/>
            <person name="Labadie K."/>
            <person name="Lan T."/>
            <person name="Leclercq J."/>
            <person name="Lepelley M."/>
            <person name="Leroy T."/>
            <person name="Li L.T."/>
            <person name="Librado P."/>
            <person name="Lopez L."/>
            <person name="Munoz A."/>
            <person name="Noel B."/>
            <person name="Pallavicini A."/>
            <person name="Perrotta G."/>
            <person name="Poncet V."/>
            <person name="Pot D."/>
            <person name="Priyono X."/>
            <person name="Rigoreau M."/>
            <person name="Rouard M."/>
            <person name="Rozas J."/>
            <person name="Tranchant-Dubreuil C."/>
            <person name="VanBuren R."/>
            <person name="Zhang Q."/>
            <person name="Andrade A.C."/>
            <person name="Argout X."/>
            <person name="Bertrand B."/>
            <person name="de Kochko A."/>
            <person name="Graziosi G."/>
            <person name="Henry R.J."/>
            <person name="Jayarama X."/>
            <person name="Ming R."/>
            <person name="Nagai C."/>
            <person name="Rounsley S."/>
            <person name="Sankoff D."/>
            <person name="Giuliano G."/>
            <person name="Albert V.A."/>
            <person name="Wincker P."/>
            <person name="Lashermes P."/>
        </authorList>
    </citation>
    <scope>NUCLEOTIDE SEQUENCE [LARGE SCALE GENOMIC DNA]</scope>
    <source>
        <strain evidence="6">cv. DH200-94</strain>
    </source>
</reference>
<dbReference type="AlphaFoldDB" id="A0A068U479"/>
<feature type="compositionally biased region" description="Polar residues" evidence="4">
    <location>
        <begin position="142"/>
        <end position="155"/>
    </location>
</feature>
<dbReference type="FunCoup" id="A0A068U479">
    <property type="interactions" value="148"/>
</dbReference>
<evidence type="ECO:0000313" key="5">
    <source>
        <dbReference type="EMBL" id="CDP03296.1"/>
    </source>
</evidence>
<evidence type="ECO:0000256" key="1">
    <source>
        <dbReference type="ARBA" id="ARBA00022491"/>
    </source>
</evidence>
<keyword evidence="1" id="KW-0678">Repressor</keyword>
<feature type="region of interest" description="Disordered" evidence="4">
    <location>
        <begin position="1"/>
        <end position="46"/>
    </location>
</feature>
<dbReference type="PhylomeDB" id="A0A068U479"/>
<dbReference type="InterPro" id="IPR040356">
    <property type="entry name" value="SPEAR"/>
</dbReference>
<dbReference type="PANTHER" id="PTHR33388">
    <property type="entry name" value="OS01G0212500 PROTEIN"/>
    <property type="match status" value="1"/>
</dbReference>
<keyword evidence="2" id="KW-0805">Transcription regulation</keyword>
<proteinExistence type="predicted"/>
<dbReference type="OMA" id="RMQGGYP"/>
<evidence type="ECO:0000256" key="3">
    <source>
        <dbReference type="ARBA" id="ARBA00023163"/>
    </source>
</evidence>
<dbReference type="GO" id="GO:0003700">
    <property type="term" value="F:DNA-binding transcription factor activity"/>
    <property type="evidence" value="ECO:0007669"/>
    <property type="project" value="InterPro"/>
</dbReference>
<keyword evidence="6" id="KW-1185">Reference proteome</keyword>
<feature type="compositionally biased region" description="Low complexity" evidence="4">
    <location>
        <begin position="12"/>
        <end position="22"/>
    </location>
</feature>
<keyword evidence="3" id="KW-0804">Transcription</keyword>
<accession>A0A068U479</accession>
<dbReference type="Proteomes" id="UP000295252">
    <property type="component" value="Chromosome VIII"/>
</dbReference>
<protein>
    <submittedName>
        <fullName evidence="5">Uncharacterized protein</fullName>
    </submittedName>
</protein>
<dbReference type="STRING" id="49390.A0A068U479"/>
<gene>
    <name evidence="5" type="ORF">GSCOC_T00041833001</name>
</gene>
<feature type="region of interest" description="Disordered" evidence="4">
    <location>
        <begin position="85"/>
        <end position="198"/>
    </location>
</feature>
<dbReference type="InParanoid" id="A0A068U479"/>
<evidence type="ECO:0000313" key="6">
    <source>
        <dbReference type="Proteomes" id="UP000295252"/>
    </source>
</evidence>
<name>A0A068U479_COFCA</name>
<evidence type="ECO:0000256" key="2">
    <source>
        <dbReference type="ARBA" id="ARBA00023015"/>
    </source>
</evidence>
<sequence length="198" mass="21858">MGSGYCGEPNLGSERSSSSGSSRKGRKGSSDKPKQPQRGLGVAQLEKIRLHSQMGCSSYLPSVQNPYSPNLSQEDVRLQTAYSSSSSFSYSTPSSSSYGFPSHQNIGMGTSDLEGRANIRYGDAQPSEPTTTTRWPPGNTFFDYSQQYAQPNMTRQLLDLQVEDSYEKRRKRDGSDSSSHNSESNCREDLDLELRLSL</sequence>
<dbReference type="EMBL" id="HG739093">
    <property type="protein sequence ID" value="CDP03296.1"/>
    <property type="molecule type" value="Genomic_DNA"/>
</dbReference>
<organism evidence="5 6">
    <name type="scientific">Coffea canephora</name>
    <name type="common">Robusta coffee</name>
    <dbReference type="NCBI Taxonomy" id="49390"/>
    <lineage>
        <taxon>Eukaryota</taxon>
        <taxon>Viridiplantae</taxon>
        <taxon>Streptophyta</taxon>
        <taxon>Embryophyta</taxon>
        <taxon>Tracheophyta</taxon>
        <taxon>Spermatophyta</taxon>
        <taxon>Magnoliopsida</taxon>
        <taxon>eudicotyledons</taxon>
        <taxon>Gunneridae</taxon>
        <taxon>Pentapetalae</taxon>
        <taxon>asterids</taxon>
        <taxon>lamiids</taxon>
        <taxon>Gentianales</taxon>
        <taxon>Rubiaceae</taxon>
        <taxon>Ixoroideae</taxon>
        <taxon>Gardenieae complex</taxon>
        <taxon>Bertiereae - Coffeeae clade</taxon>
        <taxon>Coffeeae</taxon>
        <taxon>Coffea</taxon>
    </lineage>
</organism>
<dbReference type="OrthoDB" id="653455at2759"/>
<feature type="compositionally biased region" description="Basic and acidic residues" evidence="4">
    <location>
        <begin position="185"/>
        <end position="198"/>
    </location>
</feature>
<evidence type="ECO:0000256" key="4">
    <source>
        <dbReference type="SAM" id="MobiDB-lite"/>
    </source>
</evidence>